<sequence length="271" mass="30646">MQVIDNEQAFSEEELANYFAEPPKVLSKSTRNALLFLLVIGVIAFLLTLADMHNPLLLLPVILGCVGLSIPLIAERIILARYNALLQPTDEEYNTWVKSRRSSLCQYGMQKLGLQSEDIIGEPLEVWGIIWSHFWEADYYHRYGCPVLVKQGEDGLLHASIYRFTFFYPTQHYIAVFSGDVNALGPQHFELTWTYFYDDIVGVETTAFALTLGDGTYNMQRFELRVSSGQAVGATAYAQEVSIDQTVQSLRALLRDKKYGIRGGERNIADD</sequence>
<gene>
    <name evidence="2" type="ORF">EPA93_38800</name>
</gene>
<evidence type="ECO:0000256" key="1">
    <source>
        <dbReference type="SAM" id="Phobius"/>
    </source>
</evidence>
<keyword evidence="3" id="KW-1185">Reference proteome</keyword>
<keyword evidence="1" id="KW-0812">Transmembrane</keyword>
<dbReference type="EMBL" id="CP035758">
    <property type="protein sequence ID" value="QBD81606.1"/>
    <property type="molecule type" value="Genomic_DNA"/>
</dbReference>
<accession>A0A4P6K2A1</accession>
<reference evidence="2 3" key="1">
    <citation type="submission" date="2019-01" db="EMBL/GenBank/DDBJ databases">
        <title>Ktedonosporobacter rubrisoli SCAWS-G2.</title>
        <authorList>
            <person name="Huang Y."/>
            <person name="Yan B."/>
        </authorList>
    </citation>
    <scope>NUCLEOTIDE SEQUENCE [LARGE SCALE GENOMIC DNA]</scope>
    <source>
        <strain evidence="2 3">SCAWS-G2</strain>
    </source>
</reference>
<feature type="transmembrane region" description="Helical" evidence="1">
    <location>
        <begin position="56"/>
        <end position="74"/>
    </location>
</feature>
<dbReference type="Proteomes" id="UP000290365">
    <property type="component" value="Chromosome"/>
</dbReference>
<organism evidence="2 3">
    <name type="scientific">Ktedonosporobacter rubrisoli</name>
    <dbReference type="NCBI Taxonomy" id="2509675"/>
    <lineage>
        <taxon>Bacteria</taxon>
        <taxon>Bacillati</taxon>
        <taxon>Chloroflexota</taxon>
        <taxon>Ktedonobacteria</taxon>
        <taxon>Ktedonobacterales</taxon>
        <taxon>Ktedonosporobacteraceae</taxon>
        <taxon>Ktedonosporobacter</taxon>
    </lineage>
</organism>
<name>A0A4P6K2A1_KTERU</name>
<dbReference type="AlphaFoldDB" id="A0A4P6K2A1"/>
<evidence type="ECO:0000313" key="3">
    <source>
        <dbReference type="Proteomes" id="UP000290365"/>
    </source>
</evidence>
<dbReference type="KEGG" id="kbs:EPA93_38800"/>
<feature type="transmembrane region" description="Helical" evidence="1">
    <location>
        <begin position="33"/>
        <end position="50"/>
    </location>
</feature>
<protein>
    <submittedName>
        <fullName evidence="2">Uncharacterized protein</fullName>
    </submittedName>
</protein>
<proteinExistence type="predicted"/>
<evidence type="ECO:0000313" key="2">
    <source>
        <dbReference type="EMBL" id="QBD81606.1"/>
    </source>
</evidence>
<dbReference type="RefSeq" id="WP_129892667.1">
    <property type="nucleotide sequence ID" value="NZ_CP035758.1"/>
</dbReference>
<keyword evidence="1" id="KW-1133">Transmembrane helix</keyword>
<dbReference type="OrthoDB" id="5189778at2"/>
<keyword evidence="1" id="KW-0472">Membrane</keyword>